<keyword evidence="3" id="KW-1185">Reference proteome</keyword>
<name>A0A9Q1H9R8_HOLLE</name>
<keyword evidence="1" id="KW-0175">Coiled coil</keyword>
<evidence type="ECO:0000313" key="3">
    <source>
        <dbReference type="Proteomes" id="UP001152320"/>
    </source>
</evidence>
<evidence type="ECO:0000256" key="1">
    <source>
        <dbReference type="SAM" id="Coils"/>
    </source>
</evidence>
<gene>
    <name evidence="2" type="ORF">HOLleu_11911</name>
</gene>
<dbReference type="Proteomes" id="UP001152320">
    <property type="component" value="Chromosome 5"/>
</dbReference>
<feature type="coiled-coil region" evidence="1">
    <location>
        <begin position="11"/>
        <end position="52"/>
    </location>
</feature>
<organism evidence="2 3">
    <name type="scientific">Holothuria leucospilota</name>
    <name type="common">Black long sea cucumber</name>
    <name type="synonym">Mertensiothuria leucospilota</name>
    <dbReference type="NCBI Taxonomy" id="206669"/>
    <lineage>
        <taxon>Eukaryota</taxon>
        <taxon>Metazoa</taxon>
        <taxon>Echinodermata</taxon>
        <taxon>Eleutherozoa</taxon>
        <taxon>Echinozoa</taxon>
        <taxon>Holothuroidea</taxon>
        <taxon>Aspidochirotacea</taxon>
        <taxon>Aspidochirotida</taxon>
        <taxon>Holothuriidae</taxon>
        <taxon>Holothuria</taxon>
    </lineage>
</organism>
<dbReference type="OrthoDB" id="9986859at2759"/>
<protein>
    <submittedName>
        <fullName evidence="2">Uncharacterized protein</fullName>
    </submittedName>
</protein>
<proteinExistence type="predicted"/>
<dbReference type="EMBL" id="JAIZAY010000005">
    <property type="protein sequence ID" value="KAJ8041172.1"/>
    <property type="molecule type" value="Genomic_DNA"/>
</dbReference>
<accession>A0A9Q1H9R8</accession>
<dbReference type="AlphaFoldDB" id="A0A9Q1H9R8"/>
<comment type="caution">
    <text evidence="2">The sequence shown here is derived from an EMBL/GenBank/DDBJ whole genome shotgun (WGS) entry which is preliminary data.</text>
</comment>
<sequence>MFSSMPEIHVCSRLTDENNQLIRKLKKLKKRNNTLEEELREINEKLKFENFVKENTLKVHTCTQTDVPGYKPLVVRPKPTNQQLNKKDDQQKQIDSLLKMHKSLMKKYQRELKNNSKHLETIAALNHQEKHVISFAKYMRGDEVCSNLEFNNWKTSFQMPTKELTCFRTVRKHQQV</sequence>
<evidence type="ECO:0000313" key="2">
    <source>
        <dbReference type="EMBL" id="KAJ8041172.1"/>
    </source>
</evidence>
<reference evidence="2" key="1">
    <citation type="submission" date="2021-10" db="EMBL/GenBank/DDBJ databases">
        <title>Tropical sea cucumber genome reveals ecological adaptation and Cuvierian tubules defense mechanism.</title>
        <authorList>
            <person name="Chen T."/>
        </authorList>
    </citation>
    <scope>NUCLEOTIDE SEQUENCE</scope>
    <source>
        <strain evidence="2">Nanhai2018</strain>
        <tissue evidence="2">Muscle</tissue>
    </source>
</reference>